<comment type="caution">
    <text evidence="1">The sequence shown here is derived from an EMBL/GenBank/DDBJ whole genome shotgun (WGS) entry which is preliminary data.</text>
</comment>
<organism evidence="1 2">
    <name type="scientific">Pseudoflavonifractor capillosus ATCC 29799</name>
    <dbReference type="NCBI Taxonomy" id="411467"/>
    <lineage>
        <taxon>Bacteria</taxon>
        <taxon>Bacillati</taxon>
        <taxon>Bacillota</taxon>
        <taxon>Clostridia</taxon>
        <taxon>Eubacteriales</taxon>
        <taxon>Oscillospiraceae</taxon>
        <taxon>Pseudoflavonifractor</taxon>
    </lineage>
</organism>
<name>A6NUG3_9FIRM</name>
<gene>
    <name evidence="1" type="ORF">BACCAP_01845</name>
</gene>
<reference evidence="1 2" key="2">
    <citation type="submission" date="2007-06" db="EMBL/GenBank/DDBJ databases">
        <title>Draft genome sequence of Pseudoflavonifractor capillosus ATCC 29799.</title>
        <authorList>
            <person name="Sudarsanam P."/>
            <person name="Ley R."/>
            <person name="Guruge J."/>
            <person name="Turnbaugh P.J."/>
            <person name="Mahowald M."/>
            <person name="Liep D."/>
            <person name="Gordon J."/>
        </authorList>
    </citation>
    <scope>NUCLEOTIDE SEQUENCE [LARGE SCALE GENOMIC DNA]</scope>
    <source>
        <strain evidence="1 2">ATCC 29799</strain>
    </source>
</reference>
<dbReference type="STRING" id="411467.BACCAP_01845"/>
<dbReference type="AlphaFoldDB" id="A6NUG3"/>
<reference evidence="1 2" key="1">
    <citation type="submission" date="2007-04" db="EMBL/GenBank/DDBJ databases">
        <authorList>
            <person name="Fulton L."/>
            <person name="Clifton S."/>
            <person name="Fulton B."/>
            <person name="Xu J."/>
            <person name="Minx P."/>
            <person name="Pepin K.H."/>
            <person name="Johnson M."/>
            <person name="Thiruvilangam P."/>
            <person name="Bhonagiri V."/>
            <person name="Nash W.E."/>
            <person name="Mardis E.R."/>
            <person name="Wilson R.K."/>
        </authorList>
    </citation>
    <scope>NUCLEOTIDE SEQUENCE [LARGE SCALE GENOMIC DNA]</scope>
    <source>
        <strain evidence="1 2">ATCC 29799</strain>
    </source>
</reference>
<keyword evidence="2" id="KW-1185">Reference proteome</keyword>
<evidence type="ECO:0000313" key="2">
    <source>
        <dbReference type="Proteomes" id="UP000003639"/>
    </source>
</evidence>
<evidence type="ECO:0000313" key="1">
    <source>
        <dbReference type="EMBL" id="EDN00510.1"/>
    </source>
</evidence>
<dbReference type="EMBL" id="AAXG02000011">
    <property type="protein sequence ID" value="EDN00510.1"/>
    <property type="molecule type" value="Genomic_DNA"/>
</dbReference>
<sequence>MLTDHRDIRHHRGRSKTEYLPYSAAPVLSFFEKIF</sequence>
<proteinExistence type="predicted"/>
<accession>A6NUG3</accession>
<dbReference type="Proteomes" id="UP000003639">
    <property type="component" value="Unassembled WGS sequence"/>
</dbReference>
<protein>
    <submittedName>
        <fullName evidence="1">Uncharacterized protein</fullName>
    </submittedName>
</protein>